<dbReference type="InterPro" id="IPR050424">
    <property type="entry name" value="Gfo-Idh-MocA_inositol_DH"/>
</dbReference>
<dbReference type="PANTHER" id="PTHR43593:SF1">
    <property type="entry name" value="INOSITOL 2-DEHYDROGENASE"/>
    <property type="match status" value="1"/>
</dbReference>
<dbReference type="GO" id="GO:0000166">
    <property type="term" value="F:nucleotide binding"/>
    <property type="evidence" value="ECO:0007669"/>
    <property type="project" value="InterPro"/>
</dbReference>
<dbReference type="InterPro" id="IPR004104">
    <property type="entry name" value="Gfo/Idh/MocA-like_OxRdtase_C"/>
</dbReference>
<evidence type="ECO:0000313" key="3">
    <source>
        <dbReference type="EMBL" id="CAB4531869.1"/>
    </source>
</evidence>
<dbReference type="Gene3D" id="3.30.360.10">
    <property type="entry name" value="Dihydrodipicolinate Reductase, domain 2"/>
    <property type="match status" value="1"/>
</dbReference>
<dbReference type="Pfam" id="PF02894">
    <property type="entry name" value="GFO_IDH_MocA_C"/>
    <property type="match status" value="1"/>
</dbReference>
<protein>
    <submittedName>
        <fullName evidence="3">Unannotated protein</fullName>
    </submittedName>
</protein>
<evidence type="ECO:0000259" key="2">
    <source>
        <dbReference type="Pfam" id="PF02894"/>
    </source>
</evidence>
<dbReference type="EMBL" id="CAEZSF010000024">
    <property type="protein sequence ID" value="CAB4531869.1"/>
    <property type="molecule type" value="Genomic_DNA"/>
</dbReference>
<accession>A0A6J6B0N2</accession>
<dbReference type="PANTHER" id="PTHR43593">
    <property type="match status" value="1"/>
</dbReference>
<dbReference type="EMBL" id="CAEZYU010000162">
    <property type="protein sequence ID" value="CAB4761567.1"/>
    <property type="molecule type" value="Genomic_DNA"/>
</dbReference>
<sequence>MPMSKTAAATDEIRYGFIGVGMMGQEHIRNVQALPGATVVAVADPESASLAAAQELVGDTVSSYLSTAEMLAKESLDAVVISSPNFTHRSVLEPLWETSLNLLIEKPLCTTVPDCLEVQSAAQHHDGIVWVGLEYRYMPPVQRFLEELAPGEVDGSGSSTGRVRMLSIREHRFPFLEKVGHWNRFSANTGGTLVEKCCHFFDLMRLVIPSKPISVMASGAQDLNHLEEQYPEGTPDILDNAFVIVDFENGARASLDLSMFAEGSAFEQELVAVGDLGKVEVKIPGFMEVSRGRQAELTVGSRGAGWPVTTSLIGTEESVLYVGAHHGASYLEHVDFCDAIRNDTAPLVTVEDGLWSVAMGAAAQIALSERRSVTLAELGLS</sequence>
<dbReference type="SUPFAM" id="SSF55347">
    <property type="entry name" value="Glyceraldehyde-3-phosphate dehydrogenase-like, C-terminal domain"/>
    <property type="match status" value="1"/>
</dbReference>
<evidence type="ECO:0000259" key="1">
    <source>
        <dbReference type="Pfam" id="PF01408"/>
    </source>
</evidence>
<reference evidence="3" key="1">
    <citation type="submission" date="2020-05" db="EMBL/GenBank/DDBJ databases">
        <authorList>
            <person name="Chiriac C."/>
            <person name="Salcher M."/>
            <person name="Ghai R."/>
            <person name="Kavagutti S V."/>
        </authorList>
    </citation>
    <scope>NUCLEOTIDE SEQUENCE</scope>
</reference>
<organism evidence="3">
    <name type="scientific">freshwater metagenome</name>
    <dbReference type="NCBI Taxonomy" id="449393"/>
    <lineage>
        <taxon>unclassified sequences</taxon>
        <taxon>metagenomes</taxon>
        <taxon>ecological metagenomes</taxon>
    </lineage>
</organism>
<dbReference type="InterPro" id="IPR000683">
    <property type="entry name" value="Gfo/Idh/MocA-like_OxRdtase_N"/>
</dbReference>
<dbReference type="InterPro" id="IPR036291">
    <property type="entry name" value="NAD(P)-bd_dom_sf"/>
</dbReference>
<dbReference type="SUPFAM" id="SSF51735">
    <property type="entry name" value="NAD(P)-binding Rossmann-fold domains"/>
    <property type="match status" value="1"/>
</dbReference>
<dbReference type="Gene3D" id="3.40.50.720">
    <property type="entry name" value="NAD(P)-binding Rossmann-like Domain"/>
    <property type="match status" value="1"/>
</dbReference>
<dbReference type="AlphaFoldDB" id="A0A6J6B0N2"/>
<evidence type="ECO:0000313" key="4">
    <source>
        <dbReference type="EMBL" id="CAB4761567.1"/>
    </source>
</evidence>
<gene>
    <name evidence="3" type="ORF">UFOPK1358_00420</name>
    <name evidence="4" type="ORF">UFOPK2766_02242</name>
</gene>
<feature type="domain" description="Gfo/Idh/MocA-like oxidoreductase N-terminal" evidence="1">
    <location>
        <begin position="13"/>
        <end position="132"/>
    </location>
</feature>
<dbReference type="Pfam" id="PF01408">
    <property type="entry name" value="GFO_IDH_MocA"/>
    <property type="match status" value="1"/>
</dbReference>
<name>A0A6J6B0N2_9ZZZZ</name>
<proteinExistence type="predicted"/>
<feature type="domain" description="Gfo/Idh/MocA-like oxidoreductase C-terminal" evidence="2">
    <location>
        <begin position="161"/>
        <end position="375"/>
    </location>
</feature>